<evidence type="ECO:0000256" key="1">
    <source>
        <dbReference type="SAM" id="Phobius"/>
    </source>
</evidence>
<dbReference type="EMBL" id="NDFP01000007">
    <property type="protein sequence ID" value="PAL25730.1"/>
    <property type="molecule type" value="Genomic_DNA"/>
</dbReference>
<keyword evidence="1" id="KW-0472">Membrane</keyword>
<dbReference type="STRING" id="1231343.Absy_008_044"/>
<organism evidence="2 3">
    <name type="scientific">Acetobacter syzygii</name>
    <dbReference type="NCBI Taxonomy" id="146476"/>
    <lineage>
        <taxon>Bacteria</taxon>
        <taxon>Pseudomonadati</taxon>
        <taxon>Pseudomonadota</taxon>
        <taxon>Alphaproteobacteria</taxon>
        <taxon>Acetobacterales</taxon>
        <taxon>Acetobacteraceae</taxon>
        <taxon>Acetobacter</taxon>
    </lineage>
</organism>
<keyword evidence="1" id="KW-1133">Transmembrane helix</keyword>
<comment type="caution">
    <text evidence="2">The sequence shown here is derived from an EMBL/GenBank/DDBJ whole genome shotgun (WGS) entry which is preliminary data.</text>
</comment>
<sequence>MDVRWHDVARHIRYTEKETPDPCWVEPHIEDAQDMAKCPKSPCARGILALGLIAAVVYFIRKKKCCG</sequence>
<dbReference type="RefSeq" id="WP_048853243.1">
    <property type="nucleotide sequence ID" value="NZ_BAMZ01000008.1"/>
</dbReference>
<keyword evidence="3" id="KW-1185">Reference proteome</keyword>
<feature type="transmembrane region" description="Helical" evidence="1">
    <location>
        <begin position="44"/>
        <end position="60"/>
    </location>
</feature>
<dbReference type="Proteomes" id="UP000216033">
    <property type="component" value="Unassembled WGS sequence"/>
</dbReference>
<gene>
    <name evidence="2" type="ORF">B9K05_08250</name>
</gene>
<reference evidence="2 3" key="1">
    <citation type="submission" date="2017-04" db="EMBL/GenBank/DDBJ databases">
        <title>Kefir bacterial isolates.</title>
        <authorList>
            <person name="Kim Y."/>
            <person name="Blasche S."/>
            <person name="Patil K.R."/>
        </authorList>
    </citation>
    <scope>NUCLEOTIDE SEQUENCE [LARGE SCALE GENOMIC DNA]</scope>
    <source>
        <strain evidence="2 3">KR-2</strain>
    </source>
</reference>
<dbReference type="GeneID" id="98301852"/>
<dbReference type="OrthoDB" id="7220055at2"/>
<protein>
    <submittedName>
        <fullName evidence="2">Uncharacterized protein</fullName>
    </submittedName>
</protein>
<dbReference type="AlphaFoldDB" id="A0A270BLH2"/>
<evidence type="ECO:0000313" key="2">
    <source>
        <dbReference type="EMBL" id="PAL25730.1"/>
    </source>
</evidence>
<keyword evidence="1" id="KW-0812">Transmembrane</keyword>
<accession>A0A270BLH2</accession>
<name>A0A270BLH2_9PROT</name>
<proteinExistence type="predicted"/>
<evidence type="ECO:0000313" key="3">
    <source>
        <dbReference type="Proteomes" id="UP000216033"/>
    </source>
</evidence>